<dbReference type="RefSeq" id="WP_110020242.1">
    <property type="nucleotide sequence ID" value="NZ_QGTJ01000014.1"/>
</dbReference>
<sequence>MAGRLREEARLRSLLAQASARIMAEEGVRDFLVAKRKAAQRLGVTARALMPSNQEIEAALSEYQRLFLAETHNDHVQHLRAAAFEAMRFFERFRPRLVGSVLNGTAGPDADIQLHVFADTVEDVQMFLMERHVPFETGARRLRSGAGEPVSFPTFAFGAGDVNVDVTVFPPTAEREAPRSPVDGKPMRRAGLREVRELLDERAAEPLSAIR</sequence>
<dbReference type="EMBL" id="QGTJ01000014">
    <property type="protein sequence ID" value="PWV58693.1"/>
    <property type="molecule type" value="Genomic_DNA"/>
</dbReference>
<protein>
    <recommendedName>
        <fullName evidence="3">Nucleotidyltransferase-like protein</fullName>
    </recommendedName>
</protein>
<dbReference type="Proteomes" id="UP000246569">
    <property type="component" value="Unassembled WGS sequence"/>
</dbReference>
<dbReference type="AlphaFoldDB" id="A0A317MQ42"/>
<evidence type="ECO:0000313" key="1">
    <source>
        <dbReference type="EMBL" id="PWV58693.1"/>
    </source>
</evidence>
<keyword evidence="2" id="KW-1185">Reference proteome</keyword>
<organism evidence="1 2">
    <name type="scientific">Plasticicumulans acidivorans</name>
    <dbReference type="NCBI Taxonomy" id="886464"/>
    <lineage>
        <taxon>Bacteria</taxon>
        <taxon>Pseudomonadati</taxon>
        <taxon>Pseudomonadota</taxon>
        <taxon>Gammaproteobacteria</taxon>
        <taxon>Candidatus Competibacteraceae</taxon>
        <taxon>Plasticicumulans</taxon>
    </lineage>
</organism>
<reference evidence="1 2" key="1">
    <citation type="submission" date="2018-05" db="EMBL/GenBank/DDBJ databases">
        <title>Genomic Encyclopedia of Type Strains, Phase IV (KMG-IV): sequencing the most valuable type-strain genomes for metagenomic binning, comparative biology and taxonomic classification.</title>
        <authorList>
            <person name="Goeker M."/>
        </authorList>
    </citation>
    <scope>NUCLEOTIDE SEQUENCE [LARGE SCALE GENOMIC DNA]</scope>
    <source>
        <strain evidence="1 2">DSM 23606</strain>
    </source>
</reference>
<evidence type="ECO:0008006" key="3">
    <source>
        <dbReference type="Google" id="ProtNLM"/>
    </source>
</evidence>
<proteinExistence type="predicted"/>
<evidence type="ECO:0000313" key="2">
    <source>
        <dbReference type="Proteomes" id="UP000246569"/>
    </source>
</evidence>
<comment type="caution">
    <text evidence="1">The sequence shown here is derived from an EMBL/GenBank/DDBJ whole genome shotgun (WGS) entry which is preliminary data.</text>
</comment>
<accession>A0A317MQ42</accession>
<dbReference type="OrthoDB" id="5294130at2"/>
<name>A0A317MQ42_9GAMM</name>
<gene>
    <name evidence="1" type="ORF">C7443_11419</name>
</gene>